<evidence type="ECO:0000256" key="7">
    <source>
        <dbReference type="RuleBase" id="RU003792"/>
    </source>
</evidence>
<comment type="caution">
    <text evidence="4">Lacks conserved residue(s) required for the propagation of feature annotation.</text>
</comment>
<dbReference type="InterPro" id="IPR001406">
    <property type="entry name" value="PsdUridine_synth_TruA"/>
</dbReference>
<dbReference type="NCBIfam" id="TIGR00071">
    <property type="entry name" value="hisT_truA"/>
    <property type="match status" value="1"/>
</dbReference>
<feature type="active site" description="Nucleophile" evidence="4 5">
    <location>
        <position position="60"/>
    </location>
</feature>
<dbReference type="GO" id="GO:0031119">
    <property type="term" value="P:tRNA pseudouridine synthesis"/>
    <property type="evidence" value="ECO:0007669"/>
    <property type="project" value="UniProtKB-UniRule"/>
</dbReference>
<feature type="domain" description="Pseudouridine synthase I TruA alpha/beta" evidence="8">
    <location>
        <begin position="153"/>
        <end position="254"/>
    </location>
</feature>
<dbReference type="GO" id="GO:0003723">
    <property type="term" value="F:RNA binding"/>
    <property type="evidence" value="ECO:0007669"/>
    <property type="project" value="InterPro"/>
</dbReference>
<keyword evidence="3 4" id="KW-0413">Isomerase</keyword>
<reference evidence="9 10" key="1">
    <citation type="submission" date="2019-02" db="EMBL/GenBank/DDBJ databases">
        <authorList>
            <person name="Manzano-Marin A."/>
            <person name="Manzano-Marin A."/>
        </authorList>
    </citation>
    <scope>NUCLEOTIDE SEQUENCE [LARGE SCALE GENOMIC DNA]</scope>
    <source>
        <strain evidence="9 10">ErCicurtihirsuta</strain>
    </source>
</reference>
<dbReference type="Proteomes" id="UP000294364">
    <property type="component" value="Chromosome"/>
</dbReference>
<dbReference type="PANTHER" id="PTHR11142">
    <property type="entry name" value="PSEUDOURIDYLATE SYNTHASE"/>
    <property type="match status" value="1"/>
</dbReference>
<proteinExistence type="inferred from homology"/>
<evidence type="ECO:0000259" key="8">
    <source>
        <dbReference type="Pfam" id="PF01416"/>
    </source>
</evidence>
<dbReference type="InterPro" id="IPR020094">
    <property type="entry name" value="TruA/RsuA/RluB/E/F_N"/>
</dbReference>
<dbReference type="InterPro" id="IPR020095">
    <property type="entry name" value="PsdUridine_synth_TruA_C"/>
</dbReference>
<dbReference type="InterPro" id="IPR020097">
    <property type="entry name" value="PsdUridine_synth_TruA_a/b_dom"/>
</dbReference>
<sequence length="282" mass="32526">MVIQVIKTFTTLALGVEYDGSCYSGWQRQISVSTVQEEVERAIERVADHKIWVTCAGRTDSGVHATGQVIHFKTYSQRTENAWLRGVNRCLPEDIVIRWVKKVPDLFHARFNALSRFYRYVVNNHNLHRSAIFRERSAYIYHLLDIDKMYRASRCLLGEHNFTSFRSGQCQSRLPVRNIMYLNITRDDRYVIIDIQANSFVHHMVRNIVGSLIEVGSGKKPEHWISDVLVAKNRALAAATASARGLYLVSVDYPSKYEIPNTLSGSFSFQSKEELLVEKYFR</sequence>
<dbReference type="FunFam" id="3.30.70.580:FF:000001">
    <property type="entry name" value="tRNA pseudouridine synthase A"/>
    <property type="match status" value="1"/>
</dbReference>
<evidence type="ECO:0000313" key="9">
    <source>
        <dbReference type="EMBL" id="VFP78988.1"/>
    </source>
</evidence>
<dbReference type="AlphaFoldDB" id="A0A451D0J7"/>
<dbReference type="GO" id="GO:0160147">
    <property type="term" value="F:tRNA pseudouridine(38-40) synthase activity"/>
    <property type="evidence" value="ECO:0007669"/>
    <property type="project" value="UniProtKB-EC"/>
</dbReference>
<dbReference type="SUPFAM" id="SSF55120">
    <property type="entry name" value="Pseudouridine synthase"/>
    <property type="match status" value="1"/>
</dbReference>
<evidence type="ECO:0000313" key="10">
    <source>
        <dbReference type="Proteomes" id="UP000294364"/>
    </source>
</evidence>
<protein>
    <recommendedName>
        <fullName evidence="4">tRNA pseudouridine synthase A</fullName>
        <ecNumber evidence="4">5.4.99.12</ecNumber>
    </recommendedName>
    <alternativeName>
        <fullName evidence="4">tRNA pseudouridine(38-40) synthase</fullName>
    </alternativeName>
    <alternativeName>
        <fullName evidence="4">tRNA pseudouridylate synthase I</fullName>
    </alternativeName>
    <alternativeName>
        <fullName evidence="4">tRNA-uridine isomerase I</fullName>
    </alternativeName>
</protein>
<dbReference type="RefSeq" id="WP_232037557.1">
    <property type="nucleotide sequence ID" value="NZ_LR217698.1"/>
</dbReference>
<comment type="subunit">
    <text evidence="4">Homodimer.</text>
</comment>
<dbReference type="InterPro" id="IPR020103">
    <property type="entry name" value="PsdUridine_synth_cat_dom_sf"/>
</dbReference>
<dbReference type="PANTHER" id="PTHR11142:SF0">
    <property type="entry name" value="TRNA PSEUDOURIDINE SYNTHASE-LIKE 1"/>
    <property type="match status" value="1"/>
</dbReference>
<dbReference type="Gene3D" id="3.30.70.660">
    <property type="entry name" value="Pseudouridine synthase I, catalytic domain, C-terminal subdomain"/>
    <property type="match status" value="1"/>
</dbReference>
<dbReference type="EC" id="5.4.99.12" evidence="4"/>
<comment type="catalytic activity">
    <reaction evidence="4 7">
        <text>uridine(38/39/40) in tRNA = pseudouridine(38/39/40) in tRNA</text>
        <dbReference type="Rhea" id="RHEA:22376"/>
        <dbReference type="Rhea" id="RHEA-COMP:10085"/>
        <dbReference type="Rhea" id="RHEA-COMP:10087"/>
        <dbReference type="ChEBI" id="CHEBI:65314"/>
        <dbReference type="ChEBI" id="CHEBI:65315"/>
        <dbReference type="EC" id="5.4.99.12"/>
    </reaction>
</comment>
<comment type="function">
    <text evidence="4">Formation of pseudouridine at positions 38, 39 and 40 in the anticodon stem and loop of transfer RNAs.</text>
</comment>
<dbReference type="Gene3D" id="3.30.70.580">
    <property type="entry name" value="Pseudouridine synthase I, catalytic domain, N-terminal subdomain"/>
    <property type="match status" value="1"/>
</dbReference>
<dbReference type="Pfam" id="PF01416">
    <property type="entry name" value="PseudoU_synth_1"/>
    <property type="match status" value="2"/>
</dbReference>
<evidence type="ECO:0000256" key="6">
    <source>
        <dbReference type="PIRSR" id="PIRSR001430-2"/>
    </source>
</evidence>
<comment type="similarity">
    <text evidence="1 4 7">Belongs to the tRNA pseudouridine synthase TruA family.</text>
</comment>
<dbReference type="PIRSF" id="PIRSF001430">
    <property type="entry name" value="tRNA_psdUrid_synth"/>
    <property type="match status" value="1"/>
</dbReference>
<evidence type="ECO:0000256" key="4">
    <source>
        <dbReference type="HAMAP-Rule" id="MF_00171"/>
    </source>
</evidence>
<keyword evidence="2 4" id="KW-0819">tRNA processing</keyword>
<evidence type="ECO:0000256" key="1">
    <source>
        <dbReference type="ARBA" id="ARBA00009375"/>
    </source>
</evidence>
<dbReference type="EMBL" id="LR217698">
    <property type="protein sequence ID" value="VFP78988.1"/>
    <property type="molecule type" value="Genomic_DNA"/>
</dbReference>
<evidence type="ECO:0000256" key="3">
    <source>
        <dbReference type="ARBA" id="ARBA00023235"/>
    </source>
</evidence>
<gene>
    <name evidence="4 9" type="primary">truA</name>
    <name evidence="9" type="ORF">ERCICURT3053_644</name>
</gene>
<evidence type="ECO:0000256" key="2">
    <source>
        <dbReference type="ARBA" id="ARBA00022694"/>
    </source>
</evidence>
<name>A0A451D0J7_9GAMM</name>
<dbReference type="HAMAP" id="MF_00171">
    <property type="entry name" value="TruA"/>
    <property type="match status" value="1"/>
</dbReference>
<feature type="binding site" evidence="4 6">
    <location>
        <position position="118"/>
    </location>
    <ligand>
        <name>substrate</name>
    </ligand>
</feature>
<accession>A0A451D0J7</accession>
<feature type="domain" description="Pseudouridine synthase I TruA alpha/beta" evidence="8">
    <location>
        <begin position="17"/>
        <end position="112"/>
    </location>
</feature>
<dbReference type="CDD" id="cd02570">
    <property type="entry name" value="PseudoU_synth_EcTruA"/>
    <property type="match status" value="1"/>
</dbReference>
<evidence type="ECO:0000256" key="5">
    <source>
        <dbReference type="PIRSR" id="PIRSR001430-1"/>
    </source>
</evidence>
<organism evidence="9 10">
    <name type="scientific">Candidatus Erwinia haradaeae</name>
    <dbReference type="NCBI Taxonomy" id="1922217"/>
    <lineage>
        <taxon>Bacteria</taxon>
        <taxon>Pseudomonadati</taxon>
        <taxon>Pseudomonadota</taxon>
        <taxon>Gammaproteobacteria</taxon>
        <taxon>Enterobacterales</taxon>
        <taxon>Erwiniaceae</taxon>
        <taxon>Erwinia</taxon>
    </lineage>
</organism>